<gene>
    <name evidence="1" type="ORF">Vadar_031017</name>
</gene>
<comment type="caution">
    <text evidence="1">The sequence shown here is derived from an EMBL/GenBank/DDBJ whole genome shotgun (WGS) entry which is preliminary data.</text>
</comment>
<sequence>MYSTNYLSILLVTILILDFANVCFCRIPIIGGKDLDLHRLFMEVTSRGGIKKRGLDGEVIPTEELSSIQYHLLLDGF</sequence>
<evidence type="ECO:0000313" key="2">
    <source>
        <dbReference type="Proteomes" id="UP000828048"/>
    </source>
</evidence>
<name>A0ACB7X5J3_9ERIC</name>
<evidence type="ECO:0000313" key="1">
    <source>
        <dbReference type="EMBL" id="KAH7835903.1"/>
    </source>
</evidence>
<dbReference type="Proteomes" id="UP000828048">
    <property type="component" value="Chromosome 2"/>
</dbReference>
<reference evidence="1 2" key="1">
    <citation type="journal article" date="2021" name="Hortic Res">
        <title>High-quality reference genome and annotation aids understanding of berry development for evergreen blueberry (Vaccinium darrowii).</title>
        <authorList>
            <person name="Yu J."/>
            <person name="Hulse-Kemp A.M."/>
            <person name="Babiker E."/>
            <person name="Staton M."/>
        </authorList>
    </citation>
    <scope>NUCLEOTIDE SEQUENCE [LARGE SCALE GENOMIC DNA]</scope>
    <source>
        <strain evidence="2">cv. NJ 8807/NJ 8810</strain>
        <tissue evidence="1">Young leaf</tissue>
    </source>
</reference>
<keyword evidence="2" id="KW-1185">Reference proteome</keyword>
<dbReference type="EMBL" id="CM037152">
    <property type="protein sequence ID" value="KAH7835903.1"/>
    <property type="molecule type" value="Genomic_DNA"/>
</dbReference>
<accession>A0ACB7X5J3</accession>
<organism evidence="1 2">
    <name type="scientific">Vaccinium darrowii</name>
    <dbReference type="NCBI Taxonomy" id="229202"/>
    <lineage>
        <taxon>Eukaryota</taxon>
        <taxon>Viridiplantae</taxon>
        <taxon>Streptophyta</taxon>
        <taxon>Embryophyta</taxon>
        <taxon>Tracheophyta</taxon>
        <taxon>Spermatophyta</taxon>
        <taxon>Magnoliopsida</taxon>
        <taxon>eudicotyledons</taxon>
        <taxon>Gunneridae</taxon>
        <taxon>Pentapetalae</taxon>
        <taxon>asterids</taxon>
        <taxon>Ericales</taxon>
        <taxon>Ericaceae</taxon>
        <taxon>Vaccinioideae</taxon>
        <taxon>Vaccinieae</taxon>
        <taxon>Vaccinium</taxon>
    </lineage>
</organism>
<proteinExistence type="predicted"/>
<protein>
    <submittedName>
        <fullName evidence="1">Uncharacterized protein</fullName>
    </submittedName>
</protein>